<dbReference type="EMBL" id="BMII01000032">
    <property type="protein sequence ID" value="GGB70097.1"/>
    <property type="molecule type" value="Genomic_DNA"/>
</dbReference>
<proteinExistence type="predicted"/>
<organism evidence="4 5">
    <name type="scientific">Shewanella inventionis</name>
    <dbReference type="NCBI Taxonomy" id="1738770"/>
    <lineage>
        <taxon>Bacteria</taxon>
        <taxon>Pseudomonadati</taxon>
        <taxon>Pseudomonadota</taxon>
        <taxon>Gammaproteobacteria</taxon>
        <taxon>Alteromonadales</taxon>
        <taxon>Shewanellaceae</taxon>
        <taxon>Shewanella</taxon>
    </lineage>
</organism>
<protein>
    <submittedName>
        <fullName evidence="4">SAM-dependent methyltransferase</fullName>
    </submittedName>
</protein>
<dbReference type="Proteomes" id="UP000617555">
    <property type="component" value="Unassembled WGS sequence"/>
</dbReference>
<dbReference type="Pfam" id="PF13649">
    <property type="entry name" value="Methyltransf_25"/>
    <property type="match status" value="1"/>
</dbReference>
<evidence type="ECO:0000256" key="1">
    <source>
        <dbReference type="ARBA" id="ARBA00022603"/>
    </source>
</evidence>
<feature type="domain" description="Methyltransferase" evidence="3">
    <location>
        <begin position="52"/>
        <end position="140"/>
    </location>
</feature>
<gene>
    <name evidence="4" type="ORF">GCM10011607_33360</name>
</gene>
<dbReference type="CDD" id="cd02440">
    <property type="entry name" value="AdoMet_MTases"/>
    <property type="match status" value="1"/>
</dbReference>
<keyword evidence="5" id="KW-1185">Reference proteome</keyword>
<dbReference type="SUPFAM" id="SSF53335">
    <property type="entry name" value="S-adenosyl-L-methionine-dependent methyltransferases"/>
    <property type="match status" value="1"/>
</dbReference>
<keyword evidence="2" id="KW-0808">Transferase</keyword>
<dbReference type="GO" id="GO:0032259">
    <property type="term" value="P:methylation"/>
    <property type="evidence" value="ECO:0007669"/>
    <property type="project" value="UniProtKB-KW"/>
</dbReference>
<dbReference type="PANTHER" id="PTHR43861">
    <property type="entry name" value="TRANS-ACONITATE 2-METHYLTRANSFERASE-RELATED"/>
    <property type="match status" value="1"/>
</dbReference>
<dbReference type="GO" id="GO:0008168">
    <property type="term" value="F:methyltransferase activity"/>
    <property type="evidence" value="ECO:0007669"/>
    <property type="project" value="UniProtKB-KW"/>
</dbReference>
<accession>A0ABQ1JJS6</accession>
<dbReference type="InterPro" id="IPR029063">
    <property type="entry name" value="SAM-dependent_MTases_sf"/>
</dbReference>
<evidence type="ECO:0000313" key="5">
    <source>
        <dbReference type="Proteomes" id="UP000617555"/>
    </source>
</evidence>
<dbReference type="Gene3D" id="3.40.50.150">
    <property type="entry name" value="Vaccinia Virus protein VP39"/>
    <property type="match status" value="1"/>
</dbReference>
<evidence type="ECO:0000313" key="4">
    <source>
        <dbReference type="EMBL" id="GGB70097.1"/>
    </source>
</evidence>
<reference evidence="5" key="1">
    <citation type="journal article" date="2019" name="Int. J. Syst. Evol. Microbiol.">
        <title>The Global Catalogue of Microorganisms (GCM) 10K type strain sequencing project: providing services to taxonomists for standard genome sequencing and annotation.</title>
        <authorList>
            <consortium name="The Broad Institute Genomics Platform"/>
            <consortium name="The Broad Institute Genome Sequencing Center for Infectious Disease"/>
            <person name="Wu L."/>
            <person name="Ma J."/>
        </authorList>
    </citation>
    <scope>NUCLEOTIDE SEQUENCE [LARGE SCALE GENOMIC DNA]</scope>
    <source>
        <strain evidence="5">CGMCC 1.15339</strain>
    </source>
</reference>
<sequence length="205" mass="22962">MKDLKQQIIGLVMSTIEFYDTNSQFFFDSTVNADVSELYHPFIQHLPLGARILDAGCGSGRDSKAFIEMGFKVTAIDASRELAKAAAELIGQPVLVCRFDEIDKTEQFDGIWACASLLHVEANTLPATFLHLASTLVANGVFYCSFKYGDQERVHNGRFFADANETLLLQWIEHTGLSIKQTWITTDVRPGRENEKWLNAILIKA</sequence>
<evidence type="ECO:0000256" key="2">
    <source>
        <dbReference type="ARBA" id="ARBA00022679"/>
    </source>
</evidence>
<name>A0ABQ1JJS6_9GAMM</name>
<comment type="caution">
    <text evidence="4">The sequence shown here is derived from an EMBL/GenBank/DDBJ whole genome shotgun (WGS) entry which is preliminary data.</text>
</comment>
<evidence type="ECO:0000259" key="3">
    <source>
        <dbReference type="Pfam" id="PF13649"/>
    </source>
</evidence>
<dbReference type="PANTHER" id="PTHR43861:SF1">
    <property type="entry name" value="TRANS-ACONITATE 2-METHYLTRANSFERASE"/>
    <property type="match status" value="1"/>
</dbReference>
<dbReference type="InterPro" id="IPR041698">
    <property type="entry name" value="Methyltransf_25"/>
</dbReference>
<keyword evidence="1 4" id="KW-0489">Methyltransferase</keyword>